<reference evidence="7" key="1">
    <citation type="submission" date="2023-07" db="EMBL/GenBank/DDBJ databases">
        <title>Sequencing the genomes of 1000 actinobacteria strains.</title>
        <authorList>
            <person name="Klenk H.-P."/>
        </authorList>
    </citation>
    <scope>NUCLEOTIDE SEQUENCE</scope>
    <source>
        <strain evidence="7">DSM 13988</strain>
    </source>
</reference>
<dbReference type="AlphaFoldDB" id="A0AAE4C5N0"/>
<feature type="domain" description="N-acetyltransferase" evidence="6">
    <location>
        <begin position="51"/>
        <end position="200"/>
    </location>
</feature>
<feature type="domain" description="N-acetyltransferase" evidence="6">
    <location>
        <begin position="203"/>
        <end position="353"/>
    </location>
</feature>
<feature type="binding site" evidence="4">
    <location>
        <begin position="122"/>
        <end position="124"/>
    </location>
    <ligand>
        <name>acetyl-CoA</name>
        <dbReference type="ChEBI" id="CHEBI:57288"/>
        <label>1</label>
    </ligand>
</feature>
<keyword evidence="2 4" id="KW-0677">Repeat</keyword>
<dbReference type="EMBL" id="JAVDUI010000001">
    <property type="protein sequence ID" value="MDR6892491.1"/>
    <property type="molecule type" value="Genomic_DNA"/>
</dbReference>
<organism evidence="7 8">
    <name type="scientific">Falsarthrobacter nasiphocae</name>
    <dbReference type="NCBI Taxonomy" id="189863"/>
    <lineage>
        <taxon>Bacteria</taxon>
        <taxon>Bacillati</taxon>
        <taxon>Actinomycetota</taxon>
        <taxon>Actinomycetes</taxon>
        <taxon>Micrococcales</taxon>
        <taxon>Micrococcaceae</taxon>
        <taxon>Falsarthrobacter</taxon>
    </lineage>
</organism>
<dbReference type="HAMAP" id="MF_01698">
    <property type="entry name" value="MshD"/>
    <property type="match status" value="1"/>
</dbReference>
<dbReference type="InterPro" id="IPR050832">
    <property type="entry name" value="Bact_Acetyltransf"/>
</dbReference>
<feature type="binding site" evidence="4">
    <location>
        <position position="315"/>
    </location>
    <ligand>
        <name>1D-myo-inositol 2-(L-cysteinylamino)-2-deoxy-alpha-D-glucopyranoside</name>
        <dbReference type="ChEBI" id="CHEBI:58887"/>
    </ligand>
</feature>
<evidence type="ECO:0000256" key="5">
    <source>
        <dbReference type="SAM" id="MobiDB-lite"/>
    </source>
</evidence>
<dbReference type="InterPro" id="IPR017813">
    <property type="entry name" value="Mycothiol_AcTrfase"/>
</dbReference>
<dbReference type="CDD" id="cd04301">
    <property type="entry name" value="NAT_SF"/>
    <property type="match status" value="2"/>
</dbReference>
<evidence type="ECO:0000259" key="6">
    <source>
        <dbReference type="PROSITE" id="PS51186"/>
    </source>
</evidence>
<comment type="function">
    <text evidence="4">Catalyzes the transfer of acetyl from acetyl-CoA to desacetylmycothiol (Cys-GlcN-Ins) to form mycothiol.</text>
</comment>
<feature type="binding site" evidence="4">
    <location>
        <position position="270"/>
    </location>
    <ligand>
        <name>1D-myo-inositol 2-(L-cysteinylamino)-2-deoxy-alpha-D-glucopyranoside</name>
        <dbReference type="ChEBI" id="CHEBI:58887"/>
    </ligand>
</feature>
<evidence type="ECO:0000313" key="8">
    <source>
        <dbReference type="Proteomes" id="UP001247307"/>
    </source>
</evidence>
<comment type="subunit">
    <text evidence="4">Monomer.</text>
</comment>
<name>A0AAE4C5N0_9MICC</name>
<dbReference type="Gene3D" id="3.40.630.30">
    <property type="match status" value="1"/>
</dbReference>
<dbReference type="InterPro" id="IPR016181">
    <property type="entry name" value="Acyl_CoA_acyltransferase"/>
</dbReference>
<dbReference type="SUPFAM" id="SSF55729">
    <property type="entry name" value="Acyl-CoA N-acyltransferases (Nat)"/>
    <property type="match status" value="1"/>
</dbReference>
<keyword evidence="1 4" id="KW-0808">Transferase</keyword>
<feature type="binding site" evidence="4">
    <location>
        <position position="58"/>
    </location>
    <ligand>
        <name>1D-myo-inositol 2-(L-cysteinylamino)-2-deoxy-alpha-D-glucopyranoside</name>
        <dbReference type="ChEBI" id="CHEBI:58887"/>
    </ligand>
</feature>
<protein>
    <recommendedName>
        <fullName evidence="4">Mycothiol acetyltransferase</fullName>
        <shortName evidence="4">MSH acetyltransferase</shortName>
        <ecNumber evidence="4">2.3.1.189</ecNumber>
    </recommendedName>
    <alternativeName>
        <fullName evidence="4">Mycothiol synthase</fullName>
    </alternativeName>
</protein>
<gene>
    <name evidence="4" type="primary">mshD</name>
    <name evidence="7" type="ORF">J2S35_001431</name>
</gene>
<dbReference type="InterPro" id="IPR000182">
    <property type="entry name" value="GNAT_dom"/>
</dbReference>
<dbReference type="PROSITE" id="PS51186">
    <property type="entry name" value="GNAT"/>
    <property type="match status" value="2"/>
</dbReference>
<evidence type="ECO:0000256" key="3">
    <source>
        <dbReference type="ARBA" id="ARBA00023315"/>
    </source>
</evidence>
<dbReference type="GO" id="GO:0035447">
    <property type="term" value="F:mycothiol synthase activity"/>
    <property type="evidence" value="ECO:0007669"/>
    <property type="project" value="UniProtKB-UniRule"/>
</dbReference>
<comment type="caution">
    <text evidence="4">Lacks conserved residue(s) required for the propagation of feature annotation.</text>
</comment>
<comment type="caution">
    <text evidence="7">The sequence shown here is derived from an EMBL/GenBank/DDBJ whole genome shotgun (WGS) entry which is preliminary data.</text>
</comment>
<comment type="catalytic activity">
    <reaction evidence="4">
        <text>1D-myo-inositol 2-(L-cysteinylamino)-2-deoxy-alpha-D-glucopyranoside + acetyl-CoA = mycothiol + CoA + H(+)</text>
        <dbReference type="Rhea" id="RHEA:26172"/>
        <dbReference type="ChEBI" id="CHEBI:15378"/>
        <dbReference type="ChEBI" id="CHEBI:16768"/>
        <dbReference type="ChEBI" id="CHEBI:57287"/>
        <dbReference type="ChEBI" id="CHEBI:57288"/>
        <dbReference type="ChEBI" id="CHEBI:58887"/>
        <dbReference type="EC" id="2.3.1.189"/>
    </reaction>
</comment>
<evidence type="ECO:0000313" key="7">
    <source>
        <dbReference type="EMBL" id="MDR6892491.1"/>
    </source>
</evidence>
<sequence length="353" mass="37493">MDSVTPDVTPEPDRSADDEATVWSIAPVRGALENNALADILSLLEAAGAADGTRALSDQSLVLLRSGEERRVETFLAYAHAPARISARPGTHAPGSLESLADEARLAGLAVVTDADGATLELVVHPHYRQQGLGRALVDAAVSTLGHDGLVDASSLGAWAHGNTAAAVQLAASAGFVPVRRLVKMIRPSSTPLPARRELPTGMKIRAFDPARDVDAWVRLNARVFADHPEQGSITADDVRARMREPWFDAEDFLLVVDDAEAILAYNWLKRTQDEAEIYALGVASEARGLGLGAVLTSAGIERLQSEGPRDVALYTEGDNIPALALYADYGFEQVMVDVMYAPADAGDGQPVT</sequence>
<dbReference type="Pfam" id="PF00583">
    <property type="entry name" value="Acetyltransf_1"/>
    <property type="match status" value="1"/>
</dbReference>
<dbReference type="PANTHER" id="PTHR43877">
    <property type="entry name" value="AMINOALKYLPHOSPHONATE N-ACETYLTRANSFERASE-RELATED-RELATED"/>
    <property type="match status" value="1"/>
</dbReference>
<comment type="similarity">
    <text evidence="4">Belongs to the acetyltransferase family. MshD subfamily.</text>
</comment>
<accession>A0AAE4C5N0</accession>
<dbReference type="EC" id="2.3.1.189" evidence="4"/>
<keyword evidence="8" id="KW-1185">Reference proteome</keyword>
<feature type="binding site" evidence="4">
    <location>
        <position position="277"/>
    </location>
    <ligand>
        <name>1D-myo-inositol 2-(L-cysteinylamino)-2-deoxy-alpha-D-glucopyranoside</name>
        <dbReference type="ChEBI" id="CHEBI:58887"/>
    </ligand>
</feature>
<dbReference type="NCBIfam" id="TIGR03448">
    <property type="entry name" value="mycothiol_MshD"/>
    <property type="match status" value="1"/>
</dbReference>
<feature type="binding site" evidence="4">
    <location>
        <position position="230"/>
    </location>
    <ligand>
        <name>1D-myo-inositol 2-(L-cysteinylamino)-2-deoxy-alpha-D-glucopyranoside</name>
        <dbReference type="ChEBI" id="CHEBI:58887"/>
    </ligand>
</feature>
<feature type="region of interest" description="Disordered" evidence="5">
    <location>
        <begin position="1"/>
        <end position="20"/>
    </location>
</feature>
<dbReference type="RefSeq" id="WP_309851581.1">
    <property type="nucleotide sequence ID" value="NZ_BAAAIU010000020.1"/>
</dbReference>
<dbReference type="PIRSF" id="PIRSF021524">
    <property type="entry name" value="MSH_acetyltransferase"/>
    <property type="match status" value="1"/>
</dbReference>
<dbReference type="GO" id="GO:0010125">
    <property type="term" value="P:mycothiol biosynthetic process"/>
    <property type="evidence" value="ECO:0007669"/>
    <property type="project" value="UniProtKB-UniRule"/>
</dbReference>
<evidence type="ECO:0000256" key="4">
    <source>
        <dbReference type="HAMAP-Rule" id="MF_01698"/>
    </source>
</evidence>
<evidence type="ECO:0000256" key="2">
    <source>
        <dbReference type="ARBA" id="ARBA00022737"/>
    </source>
</evidence>
<dbReference type="Proteomes" id="UP001247307">
    <property type="component" value="Unassembled WGS sequence"/>
</dbReference>
<feature type="binding site" evidence="4">
    <location>
        <begin position="281"/>
        <end position="283"/>
    </location>
    <ligand>
        <name>acetyl-CoA</name>
        <dbReference type="ChEBI" id="CHEBI:57288"/>
        <label>2</label>
    </ligand>
</feature>
<keyword evidence="3 4" id="KW-0012">Acyltransferase</keyword>
<evidence type="ECO:0000256" key="1">
    <source>
        <dbReference type="ARBA" id="ARBA00022679"/>
    </source>
</evidence>
<proteinExistence type="inferred from homology"/>
<dbReference type="Pfam" id="PF13508">
    <property type="entry name" value="Acetyltransf_7"/>
    <property type="match status" value="1"/>
</dbReference>